<evidence type="ECO:0000256" key="2">
    <source>
        <dbReference type="ARBA" id="ARBA00022679"/>
    </source>
</evidence>
<dbReference type="InterPro" id="IPR004568">
    <property type="entry name" value="Ppantetheine-prot_Trfase_dom"/>
</dbReference>
<dbReference type="GO" id="GO:0008897">
    <property type="term" value="F:holo-[acyl-carrier-protein] synthase activity"/>
    <property type="evidence" value="ECO:0007669"/>
    <property type="project" value="InterPro"/>
</dbReference>
<protein>
    <submittedName>
        <fullName evidence="9">Unannotated protein</fullName>
    </submittedName>
</protein>
<keyword evidence="4" id="KW-0276">Fatty acid metabolism</keyword>
<organism evidence="9">
    <name type="scientific">freshwater metagenome</name>
    <dbReference type="NCBI Taxonomy" id="449393"/>
    <lineage>
        <taxon>unclassified sequences</taxon>
        <taxon>metagenomes</taxon>
        <taxon>ecological metagenomes</taxon>
    </lineage>
</organism>
<dbReference type="SUPFAM" id="SSF56214">
    <property type="entry name" value="4'-phosphopantetheinyl transferase"/>
    <property type="match status" value="1"/>
</dbReference>
<dbReference type="InterPro" id="IPR037143">
    <property type="entry name" value="4-PPantetheinyl_Trfase_dom_sf"/>
</dbReference>
<dbReference type="EMBL" id="CAEZYR010000021">
    <property type="protein sequence ID" value="CAB4735922.1"/>
    <property type="molecule type" value="Genomic_DNA"/>
</dbReference>
<keyword evidence="2" id="KW-0808">Transferase</keyword>
<dbReference type="EMBL" id="CAFABA010000203">
    <property type="protein sequence ID" value="CAB4836608.1"/>
    <property type="molecule type" value="Genomic_DNA"/>
</dbReference>
<evidence type="ECO:0000313" key="11">
    <source>
        <dbReference type="EMBL" id="CAB4925557.1"/>
    </source>
</evidence>
<keyword evidence="1" id="KW-0444">Lipid biosynthesis</keyword>
<evidence type="ECO:0000256" key="1">
    <source>
        <dbReference type="ARBA" id="ARBA00022516"/>
    </source>
</evidence>
<dbReference type="Gene3D" id="3.90.470.20">
    <property type="entry name" value="4'-phosphopantetheinyl transferase domain"/>
    <property type="match status" value="1"/>
</dbReference>
<dbReference type="NCBIfam" id="TIGR00516">
    <property type="entry name" value="acpS"/>
    <property type="match status" value="1"/>
</dbReference>
<keyword evidence="7" id="KW-0275">Fatty acid biosynthesis</keyword>
<reference evidence="9" key="1">
    <citation type="submission" date="2020-05" db="EMBL/GenBank/DDBJ databases">
        <authorList>
            <person name="Chiriac C."/>
            <person name="Salcher M."/>
            <person name="Ghai R."/>
            <person name="Kavagutti S V."/>
        </authorList>
    </citation>
    <scope>NUCLEOTIDE SEQUENCE</scope>
</reference>
<dbReference type="GO" id="GO:0000287">
    <property type="term" value="F:magnesium ion binding"/>
    <property type="evidence" value="ECO:0007669"/>
    <property type="project" value="InterPro"/>
</dbReference>
<keyword evidence="3" id="KW-0479">Metal-binding</keyword>
<evidence type="ECO:0000256" key="6">
    <source>
        <dbReference type="ARBA" id="ARBA00023098"/>
    </source>
</evidence>
<gene>
    <name evidence="9" type="ORF">UFOPK2754_00827</name>
    <name evidence="10" type="ORF">UFOPK3139_03052</name>
    <name evidence="11" type="ORF">UFOPK3543_02342</name>
</gene>
<evidence type="ECO:0000256" key="3">
    <source>
        <dbReference type="ARBA" id="ARBA00022723"/>
    </source>
</evidence>
<dbReference type="InterPro" id="IPR008278">
    <property type="entry name" value="4-PPantetheinyl_Trfase_dom"/>
</dbReference>
<keyword evidence="6" id="KW-0443">Lipid metabolism</keyword>
<evidence type="ECO:0000256" key="7">
    <source>
        <dbReference type="ARBA" id="ARBA00023160"/>
    </source>
</evidence>
<evidence type="ECO:0000256" key="5">
    <source>
        <dbReference type="ARBA" id="ARBA00022842"/>
    </source>
</evidence>
<name>A0A6J6SM30_9ZZZZ</name>
<dbReference type="NCBIfam" id="TIGR00556">
    <property type="entry name" value="pantethn_trn"/>
    <property type="match status" value="1"/>
</dbReference>
<proteinExistence type="inferred from homology"/>
<keyword evidence="5" id="KW-0460">Magnesium</keyword>
<dbReference type="AlphaFoldDB" id="A0A6J6SM30"/>
<evidence type="ECO:0000259" key="8">
    <source>
        <dbReference type="Pfam" id="PF01648"/>
    </source>
</evidence>
<feature type="domain" description="4'-phosphopantetheinyl transferase" evidence="8">
    <location>
        <begin position="3"/>
        <end position="99"/>
    </location>
</feature>
<evidence type="ECO:0000313" key="9">
    <source>
        <dbReference type="EMBL" id="CAB4735922.1"/>
    </source>
</evidence>
<accession>A0A6J6SM30</accession>
<dbReference type="HAMAP" id="MF_00101">
    <property type="entry name" value="AcpS"/>
    <property type="match status" value="1"/>
</dbReference>
<dbReference type="EMBL" id="CAFBMH010000111">
    <property type="protein sequence ID" value="CAB4925557.1"/>
    <property type="molecule type" value="Genomic_DNA"/>
</dbReference>
<evidence type="ECO:0000256" key="4">
    <source>
        <dbReference type="ARBA" id="ARBA00022832"/>
    </source>
</evidence>
<dbReference type="InterPro" id="IPR002582">
    <property type="entry name" value="ACPS"/>
</dbReference>
<dbReference type="Pfam" id="PF01648">
    <property type="entry name" value="ACPS"/>
    <property type="match status" value="1"/>
</dbReference>
<evidence type="ECO:0000313" key="10">
    <source>
        <dbReference type="EMBL" id="CAB4836608.1"/>
    </source>
</evidence>
<sequence>MIGIGLDVVEIERFRTSLARTPGLKTRLFRPEERAYAELRHDPTERYAVRFAAKEAVMKALGCGIGEVAMFDIEVERAASGAPSVRLHGSALVKAGQLGVGYWLLTLTHTSRDAQAIAVALA</sequence>
<dbReference type="GO" id="GO:0006633">
    <property type="term" value="P:fatty acid biosynthetic process"/>
    <property type="evidence" value="ECO:0007669"/>
    <property type="project" value="UniProtKB-KW"/>
</dbReference>